<name>A0AAE3MCT7_9BACT</name>
<organism evidence="3 4">
    <name type="scientific">Plebeiibacterium marinum</name>
    <dbReference type="NCBI Taxonomy" id="2992111"/>
    <lineage>
        <taxon>Bacteria</taxon>
        <taxon>Pseudomonadati</taxon>
        <taxon>Bacteroidota</taxon>
        <taxon>Bacteroidia</taxon>
        <taxon>Marinilabiliales</taxon>
        <taxon>Marinilabiliaceae</taxon>
        <taxon>Plebeiibacterium</taxon>
    </lineage>
</organism>
<sequence>MYKNNIIIFFIFVSISSVSWSQNRQANFPQEELKPVTIPDKDNVWVFMMAGQSNMAGRGFVEPGDTIPDNRILTINMANEVILAKEPLHFYEPKMTGLDCGMSFARELLAYIPDSISILMVPTAVGGSSILKWLSDAPHRGVPLLSNFKEKVEIAQKYGEIKGVLWHQGESDIKADRIKKRKEHLDSLFTQFRTMAGNKELPIVMGKLGNYSKDPKNWKKMNARIQRYARKDKYAVAVNSNDLADRGDKLHFNSEGQRELGKRYANIFLNKFRTHED</sequence>
<dbReference type="InterPro" id="IPR036514">
    <property type="entry name" value="SGNH_hydro_sf"/>
</dbReference>
<dbReference type="Pfam" id="PF03629">
    <property type="entry name" value="SASA"/>
    <property type="match status" value="1"/>
</dbReference>
<dbReference type="Proteomes" id="UP001207408">
    <property type="component" value="Unassembled WGS sequence"/>
</dbReference>
<keyword evidence="4" id="KW-1185">Reference proteome</keyword>
<dbReference type="Gene3D" id="3.40.50.1110">
    <property type="entry name" value="SGNH hydrolase"/>
    <property type="match status" value="1"/>
</dbReference>
<keyword evidence="1" id="KW-0378">Hydrolase</keyword>
<gene>
    <name evidence="3" type="ORF">OM074_07560</name>
</gene>
<evidence type="ECO:0000313" key="3">
    <source>
        <dbReference type="EMBL" id="MCW3805481.1"/>
    </source>
</evidence>
<comment type="caution">
    <text evidence="3">The sequence shown here is derived from an EMBL/GenBank/DDBJ whole genome shotgun (WGS) entry which is preliminary data.</text>
</comment>
<evidence type="ECO:0000259" key="2">
    <source>
        <dbReference type="Pfam" id="PF03629"/>
    </source>
</evidence>
<dbReference type="RefSeq" id="WP_301198852.1">
    <property type="nucleotide sequence ID" value="NZ_JAPDPI010000012.1"/>
</dbReference>
<proteinExistence type="predicted"/>
<evidence type="ECO:0000256" key="1">
    <source>
        <dbReference type="ARBA" id="ARBA00022801"/>
    </source>
</evidence>
<dbReference type="PANTHER" id="PTHR31988">
    <property type="entry name" value="ESTERASE, PUTATIVE (DUF303)-RELATED"/>
    <property type="match status" value="1"/>
</dbReference>
<dbReference type="PANTHER" id="PTHR31988:SF19">
    <property type="entry name" value="9-O-ACETYL-N-ACETYLNEURAMINIC ACID DEACETYLASE-RELATED"/>
    <property type="match status" value="1"/>
</dbReference>
<dbReference type="InterPro" id="IPR005181">
    <property type="entry name" value="SASA"/>
</dbReference>
<evidence type="ECO:0000313" key="4">
    <source>
        <dbReference type="Proteomes" id="UP001207408"/>
    </source>
</evidence>
<feature type="domain" description="Sialate O-acetylesterase" evidence="2">
    <location>
        <begin position="44"/>
        <end position="269"/>
    </location>
</feature>
<protein>
    <submittedName>
        <fullName evidence="3">Sialate O-acetylesterase</fullName>
    </submittedName>
</protein>
<dbReference type="GO" id="GO:0016788">
    <property type="term" value="F:hydrolase activity, acting on ester bonds"/>
    <property type="evidence" value="ECO:0007669"/>
    <property type="project" value="UniProtKB-ARBA"/>
</dbReference>
<reference evidence="3" key="1">
    <citation type="submission" date="2022-10" db="EMBL/GenBank/DDBJ databases">
        <authorList>
            <person name="Yu W.X."/>
        </authorList>
    </citation>
    <scope>NUCLEOTIDE SEQUENCE</scope>
    <source>
        <strain evidence="3">D04</strain>
    </source>
</reference>
<dbReference type="EMBL" id="JAPDPI010000012">
    <property type="protein sequence ID" value="MCW3805481.1"/>
    <property type="molecule type" value="Genomic_DNA"/>
</dbReference>
<dbReference type="AlphaFoldDB" id="A0AAE3MCT7"/>
<dbReference type="InterPro" id="IPR052940">
    <property type="entry name" value="Carb_Esterase_6"/>
</dbReference>
<dbReference type="SUPFAM" id="SSF52266">
    <property type="entry name" value="SGNH hydrolase"/>
    <property type="match status" value="1"/>
</dbReference>
<accession>A0AAE3MCT7</accession>